<accession>A0ABU3WUP8</accession>
<organism evidence="1 2">
    <name type="scientific">Rhodococcus zopfii</name>
    <dbReference type="NCBI Taxonomy" id="43772"/>
    <lineage>
        <taxon>Bacteria</taxon>
        <taxon>Bacillati</taxon>
        <taxon>Actinomycetota</taxon>
        <taxon>Actinomycetes</taxon>
        <taxon>Mycobacteriales</taxon>
        <taxon>Nocardiaceae</taxon>
        <taxon>Rhodococcus</taxon>
    </lineage>
</organism>
<evidence type="ECO:0008006" key="3">
    <source>
        <dbReference type="Google" id="ProtNLM"/>
    </source>
</evidence>
<sequence length="73" mass="7571">MAGAQPTASCQSYWPSPYQVCDEIKDLYTALGGPAGALGFPTSAQQPFGVDGLRQTFTGGAIVWTPATGAYVE</sequence>
<protein>
    <recommendedName>
        <fullName evidence="3">LGFP repeat-containing protein</fullName>
    </recommendedName>
</protein>
<proteinExistence type="predicted"/>
<dbReference type="EMBL" id="WBMO01000003">
    <property type="protein sequence ID" value="MDV2477319.1"/>
    <property type="molecule type" value="Genomic_DNA"/>
</dbReference>
<keyword evidence="2" id="KW-1185">Reference proteome</keyword>
<dbReference type="Proteomes" id="UP001275440">
    <property type="component" value="Unassembled WGS sequence"/>
</dbReference>
<dbReference type="Pfam" id="PF08310">
    <property type="entry name" value="LGFP"/>
    <property type="match status" value="1"/>
</dbReference>
<evidence type="ECO:0000313" key="1">
    <source>
        <dbReference type="EMBL" id="MDV2477319.1"/>
    </source>
</evidence>
<gene>
    <name evidence="1" type="ORF">F8M49_21665</name>
</gene>
<reference evidence="1 2" key="1">
    <citation type="submission" date="2019-10" db="EMBL/GenBank/DDBJ databases">
        <title>Draft Genome Assembly of Rhodococcus zopfii DSM44189.</title>
        <authorList>
            <person name="Sutton J.M."/>
            <person name="Akob D.M."/>
            <person name="Bushman T.J."/>
        </authorList>
    </citation>
    <scope>NUCLEOTIDE SEQUENCE [LARGE SCALE GENOMIC DNA]</scope>
    <source>
        <strain evidence="1 2">DSM 44189</strain>
    </source>
</reference>
<comment type="caution">
    <text evidence="1">The sequence shown here is derived from an EMBL/GenBank/DDBJ whole genome shotgun (WGS) entry which is preliminary data.</text>
</comment>
<dbReference type="InterPro" id="IPR013207">
    <property type="entry name" value="LGFP"/>
</dbReference>
<name>A0ABU3WUP8_9NOCA</name>
<evidence type="ECO:0000313" key="2">
    <source>
        <dbReference type="Proteomes" id="UP001275440"/>
    </source>
</evidence>